<dbReference type="InterPro" id="IPR005303">
    <property type="entry name" value="MOCOS_middle"/>
</dbReference>
<dbReference type="SUPFAM" id="SSF141673">
    <property type="entry name" value="MOSC N-terminal domain-like"/>
    <property type="match status" value="1"/>
</dbReference>
<dbReference type="PANTHER" id="PTHR14237:SF19">
    <property type="entry name" value="MITOCHONDRIAL AMIDOXIME REDUCING COMPONENT 1"/>
    <property type="match status" value="1"/>
</dbReference>
<evidence type="ECO:0000313" key="2">
    <source>
        <dbReference type="EMBL" id="MDZ5661955.1"/>
    </source>
</evidence>
<evidence type="ECO:0000313" key="3">
    <source>
        <dbReference type="Proteomes" id="UP001291999"/>
    </source>
</evidence>
<reference evidence="2 3" key="1">
    <citation type="submission" date="2023-11" db="EMBL/GenBank/DDBJ databases">
        <title>Novel species in genus Nocardioides.</title>
        <authorList>
            <person name="Zhou H."/>
        </authorList>
    </citation>
    <scope>NUCLEOTIDE SEQUENCE [LARGE SCALE GENOMIC DNA]</scope>
    <source>
        <strain evidence="2 3">S-58</strain>
    </source>
</reference>
<dbReference type="Proteomes" id="UP001291999">
    <property type="component" value="Unassembled WGS sequence"/>
</dbReference>
<sequence length="287" mass="31033">MRLVQLNVHPLKSGAVRPVPSATVLARGLEDDRSWMLVDADGRLVSAREAHATLHVVADTPATDPSVTGALRLRAPGLADLDLDVPDGPPVDVRLFSLHLHAVPAPEADGWLAEALGRSDLRLVWCHDPTERRLQPGFSAEGDHTAFADAFPVTIASLASLRRLNDWILERALEAGEEPPEPLPVERFRANLVVDGDEPFAEDQWEAVTVGGVRFRVAKPTSRCVMTTIDAHTLTTAKEPIRTLARHRLLGGKTVFAVSMVPESGGRISVGDEVRADVLSRPVAPGR</sequence>
<comment type="caution">
    <text evidence="2">The sequence shown here is derived from an EMBL/GenBank/DDBJ whole genome shotgun (WGS) entry which is preliminary data.</text>
</comment>
<dbReference type="EMBL" id="JAXQPW010000002">
    <property type="protein sequence ID" value="MDZ5661955.1"/>
    <property type="molecule type" value="Genomic_DNA"/>
</dbReference>
<dbReference type="SUPFAM" id="SSF50800">
    <property type="entry name" value="PK beta-barrel domain-like"/>
    <property type="match status" value="1"/>
</dbReference>
<keyword evidence="3" id="KW-1185">Reference proteome</keyword>
<dbReference type="InterPro" id="IPR011037">
    <property type="entry name" value="Pyrv_Knase-like_insert_dom_sf"/>
</dbReference>
<name>A0ABU5KBK3_9ACTN</name>
<accession>A0ABU5KBK3</accession>
<feature type="domain" description="MOSC" evidence="1">
    <location>
        <begin position="121"/>
        <end position="277"/>
    </location>
</feature>
<dbReference type="RefSeq" id="WP_322424126.1">
    <property type="nucleotide sequence ID" value="NZ_JAXQPW010000002.1"/>
</dbReference>
<proteinExistence type="predicted"/>
<dbReference type="Pfam" id="PF03476">
    <property type="entry name" value="MOSC_N"/>
    <property type="match status" value="1"/>
</dbReference>
<protein>
    <submittedName>
        <fullName evidence="2">MOSC domain-containing protein</fullName>
    </submittedName>
</protein>
<organism evidence="2 3">
    <name type="scientific">Nocardioides renjunii</name>
    <dbReference type="NCBI Taxonomy" id="3095075"/>
    <lineage>
        <taxon>Bacteria</taxon>
        <taxon>Bacillati</taxon>
        <taxon>Actinomycetota</taxon>
        <taxon>Actinomycetes</taxon>
        <taxon>Propionibacteriales</taxon>
        <taxon>Nocardioidaceae</taxon>
        <taxon>Nocardioides</taxon>
    </lineage>
</organism>
<gene>
    <name evidence="2" type="ORF">SFC79_09305</name>
</gene>
<dbReference type="Pfam" id="PF03473">
    <property type="entry name" value="MOSC"/>
    <property type="match status" value="1"/>
</dbReference>
<dbReference type="InterPro" id="IPR005302">
    <property type="entry name" value="MoCF_Sase_C"/>
</dbReference>
<evidence type="ECO:0000259" key="1">
    <source>
        <dbReference type="PROSITE" id="PS51340"/>
    </source>
</evidence>
<dbReference type="PANTHER" id="PTHR14237">
    <property type="entry name" value="MOLYBDOPTERIN COFACTOR SULFURASE MOSC"/>
    <property type="match status" value="1"/>
</dbReference>
<dbReference type="PROSITE" id="PS51340">
    <property type="entry name" value="MOSC"/>
    <property type="match status" value="1"/>
</dbReference>